<name>A0A3E4WMT1_PHOVU</name>
<protein>
    <submittedName>
        <fullName evidence="1">Uncharacterized protein</fullName>
    </submittedName>
</protein>
<gene>
    <name evidence="1" type="ORF">DXC16_11510</name>
</gene>
<evidence type="ECO:0000313" key="1">
    <source>
        <dbReference type="EMBL" id="RGM43598.1"/>
    </source>
</evidence>
<comment type="caution">
    <text evidence="1">The sequence shown here is derived from an EMBL/GenBank/DDBJ whole genome shotgun (WGS) entry which is preliminary data.</text>
</comment>
<proteinExistence type="predicted"/>
<sequence length="18" mass="2162">MFFYGCSNYPKCKFALNK</sequence>
<reference evidence="1 2" key="1">
    <citation type="submission" date="2018-08" db="EMBL/GenBank/DDBJ databases">
        <title>A genome reference for cultivated species of the human gut microbiota.</title>
        <authorList>
            <person name="Zou Y."/>
            <person name="Xue W."/>
            <person name="Luo G."/>
        </authorList>
    </citation>
    <scope>NUCLEOTIDE SEQUENCE [LARGE SCALE GENOMIC DNA]</scope>
    <source>
        <strain evidence="1 2">OM08-13BH</strain>
    </source>
</reference>
<dbReference type="EMBL" id="QSTG01000018">
    <property type="protein sequence ID" value="RGM43598.1"/>
    <property type="molecule type" value="Genomic_DNA"/>
</dbReference>
<evidence type="ECO:0000313" key="2">
    <source>
        <dbReference type="Proteomes" id="UP000261003"/>
    </source>
</evidence>
<dbReference type="Proteomes" id="UP000261003">
    <property type="component" value="Unassembled WGS sequence"/>
</dbReference>
<accession>A0A3E4WMT1</accession>
<dbReference type="AlphaFoldDB" id="A0A3E4WMT1"/>
<dbReference type="Gene3D" id="3.30.65.10">
    <property type="entry name" value="Bacterial Topoisomerase I, domain 1"/>
    <property type="match status" value="1"/>
</dbReference>
<organism evidence="1 2">
    <name type="scientific">Phocaeicola vulgatus</name>
    <name type="common">Bacteroides vulgatus</name>
    <dbReference type="NCBI Taxonomy" id="821"/>
    <lineage>
        <taxon>Bacteria</taxon>
        <taxon>Pseudomonadati</taxon>
        <taxon>Bacteroidota</taxon>
        <taxon>Bacteroidia</taxon>
        <taxon>Bacteroidales</taxon>
        <taxon>Bacteroidaceae</taxon>
        <taxon>Phocaeicola</taxon>
    </lineage>
</organism>